<reference evidence="2 3" key="1">
    <citation type="submission" date="2024-11" db="EMBL/GenBank/DDBJ databases">
        <title>Chromosome-level genome assembly of the freshwater bivalve Anodonta woodiana.</title>
        <authorList>
            <person name="Chen X."/>
        </authorList>
    </citation>
    <scope>NUCLEOTIDE SEQUENCE [LARGE SCALE GENOMIC DNA]</scope>
    <source>
        <strain evidence="2">MN2024</strain>
        <tissue evidence="2">Gills</tissue>
    </source>
</reference>
<dbReference type="Proteomes" id="UP001634394">
    <property type="component" value="Unassembled WGS sequence"/>
</dbReference>
<accession>A0ABD3VY51</accession>
<feature type="compositionally biased region" description="Basic and acidic residues" evidence="1">
    <location>
        <begin position="1"/>
        <end position="22"/>
    </location>
</feature>
<feature type="non-terminal residue" evidence="2">
    <location>
        <position position="86"/>
    </location>
</feature>
<protein>
    <submittedName>
        <fullName evidence="2">Uncharacterized protein</fullName>
    </submittedName>
</protein>
<keyword evidence="3" id="KW-1185">Reference proteome</keyword>
<evidence type="ECO:0000313" key="3">
    <source>
        <dbReference type="Proteomes" id="UP001634394"/>
    </source>
</evidence>
<evidence type="ECO:0000313" key="2">
    <source>
        <dbReference type="EMBL" id="KAL3866540.1"/>
    </source>
</evidence>
<proteinExistence type="predicted"/>
<feature type="region of interest" description="Disordered" evidence="1">
    <location>
        <begin position="1"/>
        <end position="24"/>
    </location>
</feature>
<sequence>MVKKHTSETKEGEESNETKLTEQDGTYYCFKTSVLNTCLESSEEVVNDERDKEGGKMYKNTEDNPRAPEEEGENTRRTINGTSRKK</sequence>
<name>A0ABD3VY51_SINWO</name>
<gene>
    <name evidence="2" type="ORF">ACJMK2_043831</name>
</gene>
<dbReference type="AlphaFoldDB" id="A0ABD3VY51"/>
<dbReference type="EMBL" id="JBJQND010000009">
    <property type="protein sequence ID" value="KAL3866540.1"/>
    <property type="molecule type" value="Genomic_DNA"/>
</dbReference>
<comment type="caution">
    <text evidence="2">The sequence shown here is derived from an EMBL/GenBank/DDBJ whole genome shotgun (WGS) entry which is preliminary data.</text>
</comment>
<feature type="compositionally biased region" description="Polar residues" evidence="1">
    <location>
        <begin position="77"/>
        <end position="86"/>
    </location>
</feature>
<organism evidence="2 3">
    <name type="scientific">Sinanodonta woodiana</name>
    <name type="common">Chinese pond mussel</name>
    <name type="synonym">Anodonta woodiana</name>
    <dbReference type="NCBI Taxonomy" id="1069815"/>
    <lineage>
        <taxon>Eukaryota</taxon>
        <taxon>Metazoa</taxon>
        <taxon>Spiralia</taxon>
        <taxon>Lophotrochozoa</taxon>
        <taxon>Mollusca</taxon>
        <taxon>Bivalvia</taxon>
        <taxon>Autobranchia</taxon>
        <taxon>Heteroconchia</taxon>
        <taxon>Palaeoheterodonta</taxon>
        <taxon>Unionida</taxon>
        <taxon>Unionoidea</taxon>
        <taxon>Unionidae</taxon>
        <taxon>Unioninae</taxon>
        <taxon>Sinanodonta</taxon>
    </lineage>
</organism>
<feature type="compositionally biased region" description="Basic and acidic residues" evidence="1">
    <location>
        <begin position="47"/>
        <end position="76"/>
    </location>
</feature>
<evidence type="ECO:0000256" key="1">
    <source>
        <dbReference type="SAM" id="MobiDB-lite"/>
    </source>
</evidence>
<feature type="region of interest" description="Disordered" evidence="1">
    <location>
        <begin position="40"/>
        <end position="86"/>
    </location>
</feature>